<evidence type="ECO:0000256" key="15">
    <source>
        <dbReference type="HAMAP-Rule" id="MF_00103"/>
    </source>
</evidence>
<feature type="active site" description="Proton donor; for beta-elimination activity" evidence="15">
    <location>
        <position position="57"/>
    </location>
</feature>
<evidence type="ECO:0000256" key="13">
    <source>
        <dbReference type="ARBA" id="ARBA00023295"/>
    </source>
</evidence>
<dbReference type="EMBL" id="JBHUIT010000016">
    <property type="protein sequence ID" value="MFD2256791.1"/>
    <property type="molecule type" value="Genomic_DNA"/>
</dbReference>
<keyword evidence="9 15" id="KW-0238">DNA-binding</keyword>
<dbReference type="GO" id="GO:0008534">
    <property type="term" value="F:oxidized purine nucleobase lesion DNA N-glycosylase activity"/>
    <property type="evidence" value="ECO:0007669"/>
    <property type="project" value="UniProtKB-EC"/>
</dbReference>
<evidence type="ECO:0000256" key="3">
    <source>
        <dbReference type="ARBA" id="ARBA00011245"/>
    </source>
</evidence>
<feature type="binding site" evidence="15">
    <location>
        <position position="153"/>
    </location>
    <ligand>
        <name>DNA</name>
        <dbReference type="ChEBI" id="CHEBI:16991"/>
    </ligand>
</feature>
<feature type="active site" description="Proton donor; for delta-elimination activity" evidence="15">
    <location>
        <position position="262"/>
    </location>
</feature>
<evidence type="ECO:0000256" key="14">
    <source>
        <dbReference type="ARBA" id="ARBA00044632"/>
    </source>
</evidence>
<evidence type="ECO:0000256" key="11">
    <source>
        <dbReference type="ARBA" id="ARBA00023239"/>
    </source>
</evidence>
<gene>
    <name evidence="15 18" type="primary">mutM</name>
    <name evidence="15" type="synonym">fpg</name>
    <name evidence="18" type="ORF">ACFSSA_08900</name>
</gene>
<dbReference type="SUPFAM" id="SSF81624">
    <property type="entry name" value="N-terminal domain of MutM-like DNA repair proteins"/>
    <property type="match status" value="1"/>
</dbReference>
<keyword evidence="4 15" id="KW-0479">Metal-binding</keyword>
<comment type="similarity">
    <text evidence="2 15">Belongs to the FPG family.</text>
</comment>
<comment type="caution">
    <text evidence="18">The sequence shown here is derived from an EMBL/GenBank/DDBJ whole genome shotgun (WGS) entry which is preliminary data.</text>
</comment>
<dbReference type="HAMAP" id="MF_00103">
    <property type="entry name" value="Fapy_DNA_glycosyl"/>
    <property type="match status" value="1"/>
</dbReference>
<comment type="catalytic activity">
    <reaction evidence="14 15">
        <text>2'-deoxyribonucleotide-(2'-deoxyribose 5'-phosphate)-2'-deoxyribonucleotide-DNA = a 3'-end 2'-deoxyribonucleotide-(2,3-dehydro-2,3-deoxyribose 5'-phosphate)-DNA + a 5'-end 5'-phospho-2'-deoxyribonucleoside-DNA + H(+)</text>
        <dbReference type="Rhea" id="RHEA:66592"/>
        <dbReference type="Rhea" id="RHEA-COMP:13180"/>
        <dbReference type="Rhea" id="RHEA-COMP:16897"/>
        <dbReference type="Rhea" id="RHEA-COMP:17067"/>
        <dbReference type="ChEBI" id="CHEBI:15378"/>
        <dbReference type="ChEBI" id="CHEBI:136412"/>
        <dbReference type="ChEBI" id="CHEBI:157695"/>
        <dbReference type="ChEBI" id="CHEBI:167181"/>
        <dbReference type="EC" id="4.2.99.18"/>
    </reaction>
</comment>
<evidence type="ECO:0000259" key="16">
    <source>
        <dbReference type="PROSITE" id="PS51066"/>
    </source>
</evidence>
<dbReference type="InterPro" id="IPR035937">
    <property type="entry name" value="FPG_N"/>
</dbReference>
<evidence type="ECO:0000256" key="9">
    <source>
        <dbReference type="ARBA" id="ARBA00023125"/>
    </source>
</evidence>
<protein>
    <recommendedName>
        <fullName evidence="15">Formamidopyrimidine-DNA glycosylase</fullName>
        <shortName evidence="15">Fapy-DNA glycosylase</shortName>
        <ecNumber evidence="15">3.2.2.23</ecNumber>
    </recommendedName>
    <alternativeName>
        <fullName evidence="15">DNA-(apurinic or apyrimidinic site) lyase MutM</fullName>
        <shortName evidence="15">AP lyase MutM</shortName>
        <ecNumber evidence="15">4.2.99.18</ecNumber>
    </alternativeName>
</protein>
<evidence type="ECO:0000256" key="10">
    <source>
        <dbReference type="ARBA" id="ARBA00023204"/>
    </source>
</evidence>
<dbReference type="NCBIfam" id="TIGR00577">
    <property type="entry name" value="fpg"/>
    <property type="match status" value="1"/>
</dbReference>
<dbReference type="InterPro" id="IPR010979">
    <property type="entry name" value="Ribosomal_uS13-like_H2TH"/>
</dbReference>
<feature type="binding site" evidence="15">
    <location>
        <position position="110"/>
    </location>
    <ligand>
        <name>DNA</name>
        <dbReference type="ChEBI" id="CHEBI:16991"/>
    </ligand>
</feature>
<dbReference type="PANTHER" id="PTHR22993:SF9">
    <property type="entry name" value="FORMAMIDOPYRIMIDINE-DNA GLYCOSYLASE"/>
    <property type="match status" value="1"/>
</dbReference>
<dbReference type="SMART" id="SM00898">
    <property type="entry name" value="Fapy_DNA_glyco"/>
    <property type="match status" value="1"/>
</dbReference>
<evidence type="ECO:0000256" key="12">
    <source>
        <dbReference type="ARBA" id="ARBA00023268"/>
    </source>
</evidence>
<dbReference type="CDD" id="cd08966">
    <property type="entry name" value="EcFpg-like_N"/>
    <property type="match status" value="1"/>
</dbReference>
<proteinExistence type="inferred from homology"/>
<dbReference type="GO" id="GO:0140078">
    <property type="term" value="F:class I DNA-(apurinic or apyrimidinic site) endonuclease activity"/>
    <property type="evidence" value="ECO:0007669"/>
    <property type="project" value="UniProtKB-EC"/>
</dbReference>
<dbReference type="InterPro" id="IPR012319">
    <property type="entry name" value="FPG_cat"/>
</dbReference>
<comment type="catalytic activity">
    <reaction evidence="1 15">
        <text>Hydrolysis of DNA containing ring-opened 7-methylguanine residues, releasing 2,6-diamino-4-hydroxy-5-(N-methyl)formamidopyrimidine.</text>
        <dbReference type="EC" id="3.2.2.23"/>
    </reaction>
</comment>
<dbReference type="Proteomes" id="UP001597375">
    <property type="component" value="Unassembled WGS sequence"/>
</dbReference>
<dbReference type="InterPro" id="IPR015886">
    <property type="entry name" value="H2TH_FPG"/>
</dbReference>
<keyword evidence="10 15" id="KW-0234">DNA repair</keyword>
<dbReference type="PANTHER" id="PTHR22993">
    <property type="entry name" value="FORMAMIDOPYRIMIDINE-DNA GLYCOSYLASE"/>
    <property type="match status" value="1"/>
</dbReference>
<dbReference type="SUPFAM" id="SSF57716">
    <property type="entry name" value="Glucocorticoid receptor-like (DNA-binding domain)"/>
    <property type="match status" value="1"/>
</dbReference>
<name>A0ABW5DAY1_9BACT</name>
<dbReference type="Pfam" id="PF01149">
    <property type="entry name" value="Fapy_DNA_glyco"/>
    <property type="match status" value="1"/>
</dbReference>
<dbReference type="InterPro" id="IPR020629">
    <property type="entry name" value="FPG_Glyclase"/>
</dbReference>
<dbReference type="PROSITE" id="PS01242">
    <property type="entry name" value="ZF_FPG_1"/>
    <property type="match status" value="1"/>
</dbReference>
<dbReference type="InterPro" id="IPR000214">
    <property type="entry name" value="Znf_DNA_glyclase/AP_lyase"/>
</dbReference>
<keyword evidence="11 15" id="KW-0456">Lyase</keyword>
<keyword evidence="5 15" id="KW-0227">DNA damage</keyword>
<feature type="active site" description="Schiff-base intermediate with DNA" evidence="15">
    <location>
        <position position="2"/>
    </location>
</feature>
<keyword evidence="19" id="KW-1185">Reference proteome</keyword>
<keyword evidence="12 15" id="KW-0511">Multifunctional enzyme</keyword>
<comment type="cofactor">
    <cofactor evidence="15">
        <name>Zn(2+)</name>
        <dbReference type="ChEBI" id="CHEBI:29105"/>
    </cofactor>
    <text evidence="15">Binds 1 zinc ion per subunit.</text>
</comment>
<keyword evidence="8 15" id="KW-0862">Zinc</keyword>
<reference evidence="19" key="1">
    <citation type="journal article" date="2019" name="Int. J. Syst. Evol. Microbiol.">
        <title>The Global Catalogue of Microorganisms (GCM) 10K type strain sequencing project: providing services to taxonomists for standard genome sequencing and annotation.</title>
        <authorList>
            <consortium name="The Broad Institute Genomics Platform"/>
            <consortium name="The Broad Institute Genome Sequencing Center for Infectious Disease"/>
            <person name="Wu L."/>
            <person name="Ma J."/>
        </authorList>
    </citation>
    <scope>NUCLEOTIDE SEQUENCE [LARGE SCALE GENOMIC DNA]</scope>
    <source>
        <strain evidence="19">CGMCC 4.7106</strain>
    </source>
</reference>
<keyword evidence="13 15" id="KW-0326">Glycosidase</keyword>
<dbReference type="NCBIfam" id="NF002211">
    <property type="entry name" value="PRK01103.1"/>
    <property type="match status" value="1"/>
</dbReference>
<sequence length="273" mass="30741">MPELPEVETTRLGISPHLIGQTIREIIIRRHDLRWPISENLPELCGEVFVSVRRRSKYLILETASSRCMLIHLGMSGSLRLVPLAEEWKKHDHFAVSLANGLQLRYHDPRRFGLILEIAQSEIETHQLLKNLGPEPLEESFTGGNLHCALKNKGTPIKIALMDAKTVVGVGNIYASESLFRAGIQPKLPSNKLSKPRAAKLVKSIKEVLAESISQGGTTLRDFLNSEGKPGYFKQRLFVYDRKAEPCRICSTPIAHAVMGQRATYWCPKCQRR</sequence>
<evidence type="ECO:0000256" key="2">
    <source>
        <dbReference type="ARBA" id="ARBA00009409"/>
    </source>
</evidence>
<evidence type="ECO:0000256" key="8">
    <source>
        <dbReference type="ARBA" id="ARBA00022833"/>
    </source>
</evidence>
<accession>A0ABW5DAY1</accession>
<dbReference type="InterPro" id="IPR015887">
    <property type="entry name" value="DNA_glyclase_Znf_dom_DNA_BS"/>
</dbReference>
<dbReference type="SMART" id="SM01232">
    <property type="entry name" value="H2TH"/>
    <property type="match status" value="1"/>
</dbReference>
<dbReference type="PROSITE" id="PS51066">
    <property type="entry name" value="ZF_FPG_2"/>
    <property type="match status" value="1"/>
</dbReference>
<keyword evidence="6 15" id="KW-0863">Zinc-finger</keyword>
<dbReference type="Gene3D" id="3.20.190.10">
    <property type="entry name" value="MutM-like, N-terminal"/>
    <property type="match status" value="1"/>
</dbReference>
<comment type="subunit">
    <text evidence="3 15">Monomer.</text>
</comment>
<evidence type="ECO:0000313" key="19">
    <source>
        <dbReference type="Proteomes" id="UP001597375"/>
    </source>
</evidence>
<evidence type="ECO:0000256" key="5">
    <source>
        <dbReference type="ARBA" id="ARBA00022763"/>
    </source>
</evidence>
<dbReference type="PROSITE" id="PS51068">
    <property type="entry name" value="FPG_CAT"/>
    <property type="match status" value="1"/>
</dbReference>
<organism evidence="18 19">
    <name type="scientific">Luteolibacter algae</name>
    <dbReference type="NCBI Taxonomy" id="454151"/>
    <lineage>
        <taxon>Bacteria</taxon>
        <taxon>Pseudomonadati</taxon>
        <taxon>Verrucomicrobiota</taxon>
        <taxon>Verrucomicrobiia</taxon>
        <taxon>Verrucomicrobiales</taxon>
        <taxon>Verrucomicrobiaceae</taxon>
        <taxon>Luteolibacter</taxon>
    </lineage>
</organism>
<feature type="binding site" evidence="15">
    <location>
        <position position="91"/>
    </location>
    <ligand>
        <name>DNA</name>
        <dbReference type="ChEBI" id="CHEBI:16991"/>
    </ligand>
</feature>
<dbReference type="EC" id="3.2.2.23" evidence="15"/>
<evidence type="ECO:0000256" key="6">
    <source>
        <dbReference type="ARBA" id="ARBA00022771"/>
    </source>
</evidence>
<comment type="function">
    <text evidence="15">Involved in base excision repair of DNA damaged by oxidation or by mutagenic agents. Acts as DNA glycosylase that recognizes and removes damaged bases. Has a preference for oxidized purines, such as 7,8-dihydro-8-oxoguanine (8-oxoG). Has AP (apurinic/apyrimidinic) lyase activity and introduces nicks in the DNA strand. Cleaves the DNA backbone by beta-delta elimination to generate a single-strand break at the site of the removed base with both 3'- and 5'-phosphates.</text>
</comment>
<dbReference type="InterPro" id="IPR010663">
    <property type="entry name" value="Znf_FPG/IleRS"/>
</dbReference>
<feature type="domain" description="FPG-type" evidence="16">
    <location>
        <begin position="238"/>
        <end position="272"/>
    </location>
</feature>
<evidence type="ECO:0000256" key="4">
    <source>
        <dbReference type="ARBA" id="ARBA00022723"/>
    </source>
</evidence>
<evidence type="ECO:0000313" key="18">
    <source>
        <dbReference type="EMBL" id="MFD2256791.1"/>
    </source>
</evidence>
<feature type="domain" description="Formamidopyrimidine-DNA glycosylase catalytic" evidence="17">
    <location>
        <begin position="2"/>
        <end position="113"/>
    </location>
</feature>
<feature type="active site" description="Proton donor" evidence="15">
    <location>
        <position position="3"/>
    </location>
</feature>
<evidence type="ECO:0000256" key="7">
    <source>
        <dbReference type="ARBA" id="ARBA00022801"/>
    </source>
</evidence>
<dbReference type="SUPFAM" id="SSF46946">
    <property type="entry name" value="S13-like H2TH domain"/>
    <property type="match status" value="1"/>
</dbReference>
<dbReference type="RefSeq" id="WP_386820079.1">
    <property type="nucleotide sequence ID" value="NZ_JBHUIT010000016.1"/>
</dbReference>
<dbReference type="EC" id="4.2.99.18" evidence="15"/>
<keyword evidence="7 15" id="KW-0378">Hydrolase</keyword>
<evidence type="ECO:0000259" key="17">
    <source>
        <dbReference type="PROSITE" id="PS51068"/>
    </source>
</evidence>
<dbReference type="Gene3D" id="1.10.8.50">
    <property type="match status" value="1"/>
</dbReference>
<dbReference type="Pfam" id="PF06827">
    <property type="entry name" value="zf-FPG_IleRS"/>
    <property type="match status" value="1"/>
</dbReference>
<dbReference type="Pfam" id="PF06831">
    <property type="entry name" value="H2TH"/>
    <property type="match status" value="1"/>
</dbReference>
<evidence type="ECO:0000256" key="1">
    <source>
        <dbReference type="ARBA" id="ARBA00001668"/>
    </source>
</evidence>